<dbReference type="InterPro" id="IPR051448">
    <property type="entry name" value="CdaR-like_regulators"/>
</dbReference>
<protein>
    <recommendedName>
        <fullName evidence="7">Carbohydrate diacid regulator</fullName>
    </recommendedName>
</protein>
<evidence type="ECO:0000313" key="6">
    <source>
        <dbReference type="Proteomes" id="UP000656813"/>
    </source>
</evidence>
<gene>
    <name evidence="5" type="primary">ysfB</name>
    <name evidence="5" type="ORF">GCM10007096_06470</name>
</gene>
<dbReference type="Pfam" id="PF13556">
    <property type="entry name" value="HTH_30"/>
    <property type="match status" value="1"/>
</dbReference>
<dbReference type="Pfam" id="PF05651">
    <property type="entry name" value="Diacid_rec"/>
    <property type="match status" value="1"/>
</dbReference>
<feature type="domain" description="CdaR GGDEF-like" evidence="4">
    <location>
        <begin position="143"/>
        <end position="274"/>
    </location>
</feature>
<dbReference type="PANTHER" id="PTHR33744">
    <property type="entry name" value="CARBOHYDRATE DIACID REGULATOR"/>
    <property type="match status" value="1"/>
</dbReference>
<comment type="caution">
    <text evidence="5">The sequence shown here is derived from an EMBL/GenBank/DDBJ whole genome shotgun (WGS) entry which is preliminary data.</text>
</comment>
<dbReference type="AlphaFoldDB" id="A0A8J2ZU51"/>
<dbReference type="PANTHER" id="PTHR33744:SF16">
    <property type="entry name" value="CARBOHYDRATE DIACID REGULATOR"/>
    <property type="match status" value="1"/>
</dbReference>
<dbReference type="InterPro" id="IPR025736">
    <property type="entry name" value="PucR_C-HTH_dom"/>
</dbReference>
<comment type="similarity">
    <text evidence="1">Belongs to the CdaR family.</text>
</comment>
<dbReference type="RefSeq" id="WP_188495963.1">
    <property type="nucleotide sequence ID" value="NZ_BMFV01000003.1"/>
</dbReference>
<proteinExistence type="inferred from homology"/>
<reference evidence="5" key="2">
    <citation type="submission" date="2020-09" db="EMBL/GenBank/DDBJ databases">
        <authorList>
            <person name="Sun Q."/>
            <person name="Zhou Y."/>
        </authorList>
    </citation>
    <scope>NUCLEOTIDE SEQUENCE</scope>
    <source>
        <strain evidence="5">CGMCC 1.12777</strain>
    </source>
</reference>
<accession>A0A8J2ZU51</accession>
<evidence type="ECO:0000256" key="1">
    <source>
        <dbReference type="ARBA" id="ARBA00006754"/>
    </source>
</evidence>
<dbReference type="Proteomes" id="UP000656813">
    <property type="component" value="Unassembled WGS sequence"/>
</dbReference>
<evidence type="ECO:0008006" key="7">
    <source>
        <dbReference type="Google" id="ProtNLM"/>
    </source>
</evidence>
<name>A0A8J2ZU51_9BACL</name>
<dbReference type="InterPro" id="IPR008599">
    <property type="entry name" value="Diacid_rec"/>
</dbReference>
<evidence type="ECO:0000259" key="3">
    <source>
        <dbReference type="Pfam" id="PF13556"/>
    </source>
</evidence>
<sequence>MKLNSDLARKIVKEARSSIDEHFIIVDTTSRIIASSEPERIGEFHEGAKMAIAEDRVVHIHPKDVAQLKGVKPGINMPIKFNNMVIGVIGITGYPEDVRPFADIIRRLTELFIKEAIHAEQLSARNRGIESYIYEWVHRETIDSSFIERGEILGISIDSSYGLLLCRLEGLAASSQGKREPITSMGNSQLEEQLRAWFVADFNSKEDMMIRWGKDGFLFLIQEPRFQTQRLKKVLEKWHRQLQRSSLFLRAGLSKQCHKRSLKVSFNEAQKALNSTSHNVPITLYEHLRLDILLQELNIDVIQAYLNVTLKPIENDSTLLLTLMTYFAEEMSITQAAEALHVHINTLHYRLNKIAKLTNINLKTTEGIVLAYLALRLSNEQKHQTKM</sequence>
<dbReference type="InterPro" id="IPR041522">
    <property type="entry name" value="CdaR_GGDEF"/>
</dbReference>
<dbReference type="EMBL" id="BMFV01000003">
    <property type="protein sequence ID" value="GGH76280.1"/>
    <property type="molecule type" value="Genomic_DNA"/>
</dbReference>
<dbReference type="Pfam" id="PF17853">
    <property type="entry name" value="GGDEF_2"/>
    <property type="match status" value="1"/>
</dbReference>
<feature type="domain" description="Putative sugar diacid recognition" evidence="2">
    <location>
        <begin position="3"/>
        <end position="136"/>
    </location>
</feature>
<reference evidence="5" key="1">
    <citation type="journal article" date="2014" name="Int. J. Syst. Evol. Microbiol.">
        <title>Complete genome sequence of Corynebacterium casei LMG S-19264T (=DSM 44701T), isolated from a smear-ripened cheese.</title>
        <authorList>
            <consortium name="US DOE Joint Genome Institute (JGI-PGF)"/>
            <person name="Walter F."/>
            <person name="Albersmeier A."/>
            <person name="Kalinowski J."/>
            <person name="Ruckert C."/>
        </authorList>
    </citation>
    <scope>NUCLEOTIDE SEQUENCE</scope>
    <source>
        <strain evidence="5">CGMCC 1.12777</strain>
    </source>
</reference>
<evidence type="ECO:0000259" key="4">
    <source>
        <dbReference type="Pfam" id="PF17853"/>
    </source>
</evidence>
<organism evidence="5 6">
    <name type="scientific">Pullulanibacillus pueri</name>
    <dbReference type="NCBI Taxonomy" id="1437324"/>
    <lineage>
        <taxon>Bacteria</taxon>
        <taxon>Bacillati</taxon>
        <taxon>Bacillota</taxon>
        <taxon>Bacilli</taxon>
        <taxon>Bacillales</taxon>
        <taxon>Sporolactobacillaceae</taxon>
        <taxon>Pullulanibacillus</taxon>
    </lineage>
</organism>
<keyword evidence="6" id="KW-1185">Reference proteome</keyword>
<dbReference type="Gene3D" id="1.10.10.2840">
    <property type="entry name" value="PucR C-terminal helix-turn-helix domain"/>
    <property type="match status" value="1"/>
</dbReference>
<evidence type="ECO:0000259" key="2">
    <source>
        <dbReference type="Pfam" id="PF05651"/>
    </source>
</evidence>
<dbReference type="InterPro" id="IPR042070">
    <property type="entry name" value="PucR_C-HTH_sf"/>
</dbReference>
<evidence type="ECO:0000313" key="5">
    <source>
        <dbReference type="EMBL" id="GGH76280.1"/>
    </source>
</evidence>
<feature type="domain" description="PucR C-terminal helix-turn-helix" evidence="3">
    <location>
        <begin position="319"/>
        <end position="377"/>
    </location>
</feature>